<dbReference type="eggNOG" id="ENOG502QUAD">
    <property type="taxonomic scope" value="Eukaryota"/>
</dbReference>
<dbReference type="GO" id="GO:0051213">
    <property type="term" value="F:dioxygenase activity"/>
    <property type="evidence" value="ECO:0007669"/>
    <property type="project" value="UniProtKB-KW"/>
</dbReference>
<evidence type="ECO:0000256" key="2">
    <source>
        <dbReference type="ARBA" id="ARBA00022723"/>
    </source>
</evidence>
<evidence type="ECO:0000259" key="6">
    <source>
        <dbReference type="Pfam" id="PF02668"/>
    </source>
</evidence>
<evidence type="ECO:0000313" key="8">
    <source>
        <dbReference type="Proteomes" id="UP000030752"/>
    </source>
</evidence>
<evidence type="ECO:0000313" key="7">
    <source>
        <dbReference type="EMBL" id="ETN42537.1"/>
    </source>
</evidence>
<dbReference type="InParanoid" id="W2S1I1"/>
<dbReference type="GeneID" id="19969033"/>
<evidence type="ECO:0000256" key="3">
    <source>
        <dbReference type="ARBA" id="ARBA00022964"/>
    </source>
</evidence>
<comment type="similarity">
    <text evidence="1">Belongs to the TfdA dioxygenase family.</text>
</comment>
<dbReference type="Pfam" id="PF02668">
    <property type="entry name" value="TauD"/>
    <property type="match status" value="1"/>
</dbReference>
<organism evidence="7 8">
    <name type="scientific">Cyphellophora europaea (strain CBS 101466)</name>
    <name type="common">Phialophora europaea</name>
    <dbReference type="NCBI Taxonomy" id="1220924"/>
    <lineage>
        <taxon>Eukaryota</taxon>
        <taxon>Fungi</taxon>
        <taxon>Dikarya</taxon>
        <taxon>Ascomycota</taxon>
        <taxon>Pezizomycotina</taxon>
        <taxon>Eurotiomycetes</taxon>
        <taxon>Chaetothyriomycetidae</taxon>
        <taxon>Chaetothyriales</taxon>
        <taxon>Cyphellophoraceae</taxon>
        <taxon>Cyphellophora</taxon>
    </lineage>
</organism>
<dbReference type="VEuPathDB" id="FungiDB:HMPREF1541_01694"/>
<dbReference type="RefSeq" id="XP_008714273.1">
    <property type="nucleotide sequence ID" value="XM_008716051.1"/>
</dbReference>
<protein>
    <recommendedName>
        <fullName evidence="6">TauD/TfdA-like domain-containing protein</fullName>
    </recommendedName>
</protein>
<accession>W2S1I1</accession>
<keyword evidence="2" id="KW-0479">Metal-binding</keyword>
<dbReference type="SUPFAM" id="SSF51197">
    <property type="entry name" value="Clavaminate synthase-like"/>
    <property type="match status" value="1"/>
</dbReference>
<dbReference type="Gene3D" id="3.60.130.10">
    <property type="entry name" value="Clavaminate synthase-like"/>
    <property type="match status" value="1"/>
</dbReference>
<dbReference type="OrthoDB" id="5818554at2759"/>
<keyword evidence="4" id="KW-0560">Oxidoreductase</keyword>
<evidence type="ECO:0000256" key="5">
    <source>
        <dbReference type="ARBA" id="ARBA00023004"/>
    </source>
</evidence>
<dbReference type="GO" id="GO:0046872">
    <property type="term" value="F:metal ion binding"/>
    <property type="evidence" value="ECO:0007669"/>
    <property type="project" value="UniProtKB-KW"/>
</dbReference>
<gene>
    <name evidence="7" type="ORF">HMPREF1541_01694</name>
</gene>
<keyword evidence="8" id="KW-1185">Reference proteome</keyword>
<dbReference type="EMBL" id="KB822718">
    <property type="protein sequence ID" value="ETN42537.1"/>
    <property type="molecule type" value="Genomic_DNA"/>
</dbReference>
<dbReference type="Proteomes" id="UP000030752">
    <property type="component" value="Unassembled WGS sequence"/>
</dbReference>
<evidence type="ECO:0000256" key="4">
    <source>
        <dbReference type="ARBA" id="ARBA00023002"/>
    </source>
</evidence>
<dbReference type="InterPro" id="IPR051178">
    <property type="entry name" value="TfdA_dioxygenase"/>
</dbReference>
<dbReference type="HOGENOM" id="CLU_036005_2_0_1"/>
<keyword evidence="5" id="KW-0408">Iron</keyword>
<proteinExistence type="inferred from homology"/>
<dbReference type="PANTHER" id="PTHR43779:SF3">
    <property type="entry name" value="(3R)-3-[(CARBOXYMETHYL)AMINO]FATTY ACID OXYGENASE_DECARBOXYLASE"/>
    <property type="match status" value="1"/>
</dbReference>
<name>W2S1I1_CYPE1</name>
<dbReference type="AlphaFoldDB" id="W2S1I1"/>
<reference evidence="7 8" key="1">
    <citation type="submission" date="2013-03" db="EMBL/GenBank/DDBJ databases">
        <title>The Genome Sequence of Phialophora europaea CBS 101466.</title>
        <authorList>
            <consortium name="The Broad Institute Genomics Platform"/>
            <person name="Cuomo C."/>
            <person name="de Hoog S."/>
            <person name="Gorbushina A."/>
            <person name="Walker B."/>
            <person name="Young S.K."/>
            <person name="Zeng Q."/>
            <person name="Gargeya S."/>
            <person name="Fitzgerald M."/>
            <person name="Haas B."/>
            <person name="Abouelleil A."/>
            <person name="Allen A.W."/>
            <person name="Alvarado L."/>
            <person name="Arachchi H.M."/>
            <person name="Berlin A.M."/>
            <person name="Chapman S.B."/>
            <person name="Gainer-Dewar J."/>
            <person name="Goldberg J."/>
            <person name="Griggs A."/>
            <person name="Gujja S."/>
            <person name="Hansen M."/>
            <person name="Howarth C."/>
            <person name="Imamovic A."/>
            <person name="Ireland A."/>
            <person name="Larimer J."/>
            <person name="McCowan C."/>
            <person name="Murphy C."/>
            <person name="Pearson M."/>
            <person name="Poon T.W."/>
            <person name="Priest M."/>
            <person name="Roberts A."/>
            <person name="Saif S."/>
            <person name="Shea T."/>
            <person name="Sisk P."/>
            <person name="Sykes S."/>
            <person name="Wortman J."/>
            <person name="Nusbaum C."/>
            <person name="Birren B."/>
        </authorList>
    </citation>
    <scope>NUCLEOTIDE SEQUENCE [LARGE SCALE GENOMIC DNA]</scope>
    <source>
        <strain evidence="7 8">CBS 101466</strain>
    </source>
</reference>
<feature type="domain" description="TauD/TfdA-like" evidence="6">
    <location>
        <begin position="14"/>
        <end position="311"/>
    </location>
</feature>
<sequence>MPHATEPTYKHISVTPIGPTIGAEVSGVDFSKPVPDEVFREILSAITKYGVLVFRHAALDDRRHVAFARQFGELDDVKPYIAAGRKNRFDFDELFDVSNLEDDGSLVAVDSKRDHLSRGNSIFHVDSSFNPRRAGFSLLRAAALPPPGHGGNTDFADTRTAYDELPSALRSQLQRHDYVGAHSIWHSRKKAAPPDSPWLKDVEPRDFPMGRHRLCQVHEASGRGNLYVAGHLHHLEVEDEGVEGGWREVEAEEGTRLIEELLAWVEQERYRISVEWKEVGDLVVWDNTCVMHRAGPGTFAGKYMRDMRRCTVHDSSSLAWGLNEKSDKRMGLP</sequence>
<dbReference type="InterPro" id="IPR003819">
    <property type="entry name" value="TauD/TfdA-like"/>
</dbReference>
<dbReference type="InterPro" id="IPR042098">
    <property type="entry name" value="TauD-like_sf"/>
</dbReference>
<dbReference type="STRING" id="1220924.W2S1I1"/>
<keyword evidence="3" id="KW-0223">Dioxygenase</keyword>
<dbReference type="PANTHER" id="PTHR43779">
    <property type="entry name" value="DIOXYGENASE RV0097-RELATED"/>
    <property type="match status" value="1"/>
</dbReference>
<evidence type="ECO:0000256" key="1">
    <source>
        <dbReference type="ARBA" id="ARBA00005896"/>
    </source>
</evidence>